<evidence type="ECO:0000256" key="8">
    <source>
        <dbReference type="ARBA" id="ARBA00023002"/>
    </source>
</evidence>
<feature type="domain" description="Flavodoxin-like" evidence="11">
    <location>
        <begin position="53"/>
        <end position="190"/>
    </location>
</feature>
<dbReference type="GO" id="GO:0005829">
    <property type="term" value="C:cytosol"/>
    <property type="evidence" value="ECO:0007669"/>
    <property type="project" value="TreeGrafter"/>
</dbReference>
<proteinExistence type="predicted"/>
<dbReference type="PROSITE" id="PS51384">
    <property type="entry name" value="FAD_FR"/>
    <property type="match status" value="1"/>
</dbReference>
<dbReference type="SUPFAM" id="SSF63380">
    <property type="entry name" value="Riboflavin synthase domain-like"/>
    <property type="match status" value="1"/>
</dbReference>
<dbReference type="SUPFAM" id="SSF52218">
    <property type="entry name" value="Flavoproteins"/>
    <property type="match status" value="1"/>
</dbReference>
<dbReference type="InterPro" id="IPR008254">
    <property type="entry name" value="Flavodoxin/NO_synth"/>
</dbReference>
<keyword evidence="14" id="KW-1185">Reference proteome</keyword>
<dbReference type="InterPro" id="IPR017938">
    <property type="entry name" value="Riboflavin_synthase-like_b-brl"/>
</dbReference>
<dbReference type="AlphaFoldDB" id="A0A1G6QA74"/>
<dbReference type="PANTHER" id="PTHR19384:SF128">
    <property type="entry name" value="NADPH OXIDOREDUCTASE A"/>
    <property type="match status" value="1"/>
</dbReference>
<dbReference type="Gene3D" id="3.40.50.80">
    <property type="entry name" value="Nucleotide-binding domain of ferredoxin-NADP reductase (FNR) module"/>
    <property type="match status" value="1"/>
</dbReference>
<dbReference type="EMBL" id="FMZO01000004">
    <property type="protein sequence ID" value="SDC89259.1"/>
    <property type="molecule type" value="Genomic_DNA"/>
</dbReference>
<keyword evidence="9" id="KW-0198">Cysteine biosynthesis</keyword>
<evidence type="ECO:0000256" key="7">
    <source>
        <dbReference type="ARBA" id="ARBA00022857"/>
    </source>
</evidence>
<evidence type="ECO:0000259" key="12">
    <source>
        <dbReference type="PROSITE" id="PS51384"/>
    </source>
</evidence>
<evidence type="ECO:0000256" key="9">
    <source>
        <dbReference type="ARBA" id="ARBA00023192"/>
    </source>
</evidence>
<dbReference type="GO" id="GO:0019344">
    <property type="term" value="P:cysteine biosynthetic process"/>
    <property type="evidence" value="ECO:0007669"/>
    <property type="project" value="UniProtKB-KW"/>
</dbReference>
<dbReference type="Pfam" id="PF00258">
    <property type="entry name" value="Flavodoxin_1"/>
    <property type="match status" value="1"/>
</dbReference>
<reference evidence="14" key="1">
    <citation type="submission" date="2016-10" db="EMBL/GenBank/DDBJ databases">
        <authorList>
            <person name="Varghese N."/>
            <person name="Submissions S."/>
        </authorList>
    </citation>
    <scope>NUCLEOTIDE SEQUENCE [LARGE SCALE GENOMIC DNA]</scope>
    <source>
        <strain evidence="14">DSM 25811 / CCM 8410 / LMG 26954 / E90</strain>
    </source>
</reference>
<dbReference type="SUPFAM" id="SSF52343">
    <property type="entry name" value="Ferredoxin reductase-like, C-terminal NADP-linked domain"/>
    <property type="match status" value="1"/>
</dbReference>
<dbReference type="InterPro" id="IPR001709">
    <property type="entry name" value="Flavoprot_Pyr_Nucl_cyt_Rdtase"/>
</dbReference>
<dbReference type="PRINTS" id="PR00371">
    <property type="entry name" value="FPNCR"/>
</dbReference>
<sequence>MLSDAKLGAIKNLTPTLSRDELLWASGYFAGLAQGIAGGQEAAAAAPAAVKKISLVYGTETGNAKKLATQLAGIAKKKGITVKLTGLDQYRFTDLPKEEYFFVVISTQGEGEPPLLAKKFYDHIHENQLNLSKLKFGVLALGDSSYPEFCKTGEDVDARLEALGAHRVLPLKKCDVEYEEDALHWLDNVAAALQSTASAPAAALPAEPKPTGKKYYMGKVITNINLNDRGSNKQTYHIEITTDEPIDYQPGDALGIVPSNKQNMITKIIGITGIDPEKEIQTERVKATVRDLLSQHLNICYLLKSTVKKFAALTQQRIPDTRMSLYDLLRIYPVKDAAQFEEVIKILTAQSPRLYSISSSPNAHGENEIHITVSKNQFTVEDEERYGVCSEFLSDLDEGHEIEFFIQRAKHFKLPEENKDVIMIGPGTGVAPFRSFLAERDASGASGRNWLFFGEQHFVTDFLYQTEIQSYLETGVLNNLDLAFSRDTDQKIYVQHRVKEKGEELLDWLNNGAYLYICGAKDPMCKDVENTFVELFKAKGKSEEEARNYLVQLEEEGRYSKDVY</sequence>
<evidence type="ECO:0000256" key="3">
    <source>
        <dbReference type="ARBA" id="ARBA00012604"/>
    </source>
</evidence>
<evidence type="ECO:0000256" key="1">
    <source>
        <dbReference type="ARBA" id="ARBA00001917"/>
    </source>
</evidence>
<dbReference type="OrthoDB" id="9789468at2"/>
<dbReference type="Pfam" id="PF00175">
    <property type="entry name" value="NAD_binding_1"/>
    <property type="match status" value="1"/>
</dbReference>
<dbReference type="GO" id="GO:0010181">
    <property type="term" value="F:FMN binding"/>
    <property type="evidence" value="ECO:0007669"/>
    <property type="project" value="InterPro"/>
</dbReference>
<dbReference type="RefSeq" id="WP_090389938.1">
    <property type="nucleotide sequence ID" value="NZ_FMZO01000004.1"/>
</dbReference>
<dbReference type="InterPro" id="IPR023173">
    <property type="entry name" value="NADPH_Cyt_P450_Rdtase_alpha"/>
</dbReference>
<dbReference type="InterPro" id="IPR017927">
    <property type="entry name" value="FAD-bd_FR_type"/>
</dbReference>
<gene>
    <name evidence="13" type="ORF">SAMN04487894_104334</name>
</gene>
<keyword evidence="8" id="KW-0560">Oxidoreductase</keyword>
<evidence type="ECO:0000256" key="5">
    <source>
        <dbReference type="ARBA" id="ARBA00022643"/>
    </source>
</evidence>
<dbReference type="PROSITE" id="PS50902">
    <property type="entry name" value="FLAVODOXIN_LIKE"/>
    <property type="match status" value="1"/>
</dbReference>
<keyword evidence="4" id="KW-0285">Flavoprotein</keyword>
<keyword evidence="6" id="KW-0274">FAD</keyword>
<dbReference type="PANTHER" id="PTHR19384">
    <property type="entry name" value="NITRIC OXIDE SYNTHASE-RELATED"/>
    <property type="match status" value="1"/>
</dbReference>
<dbReference type="Proteomes" id="UP000198757">
    <property type="component" value="Unassembled WGS sequence"/>
</dbReference>
<dbReference type="Gene3D" id="1.20.990.10">
    <property type="entry name" value="NADPH-cytochrome p450 Reductase, Chain A, domain 3"/>
    <property type="match status" value="1"/>
</dbReference>
<dbReference type="PRINTS" id="PR00369">
    <property type="entry name" value="FLAVODOXIN"/>
</dbReference>
<dbReference type="InterPro" id="IPR001094">
    <property type="entry name" value="Flavdoxin-like"/>
</dbReference>
<keyword evidence="5" id="KW-0288">FMN</keyword>
<comment type="catalytic activity">
    <reaction evidence="10">
        <text>hydrogen sulfide + 3 NADP(+) + 3 H2O = sulfite + 3 NADPH + 4 H(+)</text>
        <dbReference type="Rhea" id="RHEA:13801"/>
        <dbReference type="ChEBI" id="CHEBI:15377"/>
        <dbReference type="ChEBI" id="CHEBI:15378"/>
        <dbReference type="ChEBI" id="CHEBI:17359"/>
        <dbReference type="ChEBI" id="CHEBI:29919"/>
        <dbReference type="ChEBI" id="CHEBI:57783"/>
        <dbReference type="ChEBI" id="CHEBI:58349"/>
        <dbReference type="EC" id="1.8.1.2"/>
    </reaction>
</comment>
<evidence type="ECO:0000313" key="13">
    <source>
        <dbReference type="EMBL" id="SDC89259.1"/>
    </source>
</evidence>
<name>A0A1G6QA74_NIADE</name>
<organism evidence="13 14">
    <name type="scientific">Niabella drilacis (strain DSM 25811 / CCM 8410 / CCUG 62505 / LMG 26954 / E90)</name>
    <dbReference type="NCBI Taxonomy" id="1285928"/>
    <lineage>
        <taxon>Bacteria</taxon>
        <taxon>Pseudomonadati</taxon>
        <taxon>Bacteroidota</taxon>
        <taxon>Chitinophagia</taxon>
        <taxon>Chitinophagales</taxon>
        <taxon>Chitinophagaceae</taxon>
        <taxon>Niabella</taxon>
    </lineage>
</organism>
<dbReference type="GO" id="GO:0004783">
    <property type="term" value="F:sulfite reductase (NADPH) activity"/>
    <property type="evidence" value="ECO:0007669"/>
    <property type="project" value="UniProtKB-EC"/>
</dbReference>
<evidence type="ECO:0000256" key="10">
    <source>
        <dbReference type="ARBA" id="ARBA00052219"/>
    </source>
</evidence>
<evidence type="ECO:0000313" key="14">
    <source>
        <dbReference type="Proteomes" id="UP000198757"/>
    </source>
</evidence>
<evidence type="ECO:0000256" key="2">
    <source>
        <dbReference type="ARBA" id="ARBA00001974"/>
    </source>
</evidence>
<keyword evidence="7" id="KW-0521">NADP</keyword>
<dbReference type="InterPro" id="IPR001433">
    <property type="entry name" value="OxRdtase_FAD/NAD-bd"/>
</dbReference>
<dbReference type="Pfam" id="PF00667">
    <property type="entry name" value="FAD_binding_1"/>
    <property type="match status" value="1"/>
</dbReference>
<dbReference type="Gene3D" id="3.40.50.360">
    <property type="match status" value="1"/>
</dbReference>
<keyword evidence="9" id="KW-0028">Amino-acid biosynthesis</keyword>
<feature type="domain" description="FAD-binding FR-type" evidence="12">
    <location>
        <begin position="213"/>
        <end position="415"/>
    </location>
</feature>
<dbReference type="FunFam" id="3.40.50.80:FF:000001">
    <property type="entry name" value="NADPH--cytochrome P450 reductase 1"/>
    <property type="match status" value="1"/>
</dbReference>
<comment type="cofactor">
    <cofactor evidence="1">
        <name>FMN</name>
        <dbReference type="ChEBI" id="CHEBI:58210"/>
    </cofactor>
</comment>
<evidence type="ECO:0000259" key="11">
    <source>
        <dbReference type="PROSITE" id="PS50902"/>
    </source>
</evidence>
<protein>
    <recommendedName>
        <fullName evidence="3">assimilatory sulfite reductase (NADPH)</fullName>
        <ecNumber evidence="3">1.8.1.2</ecNumber>
    </recommendedName>
</protein>
<dbReference type="InterPro" id="IPR039261">
    <property type="entry name" value="FNR_nucleotide-bd"/>
</dbReference>
<dbReference type="InterPro" id="IPR029039">
    <property type="entry name" value="Flavoprotein-like_sf"/>
</dbReference>
<comment type="cofactor">
    <cofactor evidence="2">
        <name>FAD</name>
        <dbReference type="ChEBI" id="CHEBI:57692"/>
    </cofactor>
</comment>
<dbReference type="GO" id="GO:0050660">
    <property type="term" value="F:flavin adenine dinucleotide binding"/>
    <property type="evidence" value="ECO:0007669"/>
    <property type="project" value="TreeGrafter"/>
</dbReference>
<dbReference type="STRING" id="1285928.SAMN04487894_104334"/>
<accession>A0A1G6QA74</accession>
<dbReference type="EC" id="1.8.1.2" evidence="3"/>
<evidence type="ECO:0000256" key="4">
    <source>
        <dbReference type="ARBA" id="ARBA00022630"/>
    </source>
</evidence>
<evidence type="ECO:0000256" key="6">
    <source>
        <dbReference type="ARBA" id="ARBA00022827"/>
    </source>
</evidence>
<dbReference type="InterPro" id="IPR003097">
    <property type="entry name" value="CysJ-like_FAD-binding"/>
</dbReference>
<dbReference type="Gene3D" id="2.40.30.10">
    <property type="entry name" value="Translation factors"/>
    <property type="match status" value="1"/>
</dbReference>